<evidence type="ECO:0000256" key="1">
    <source>
        <dbReference type="ARBA" id="ARBA00000274"/>
    </source>
</evidence>
<dbReference type="EMBL" id="JAKGBZ010000001">
    <property type="protein sequence ID" value="MCF3945070.1"/>
    <property type="molecule type" value="Genomic_DNA"/>
</dbReference>
<comment type="caution">
    <text evidence="4">The sequence shown here is derived from an EMBL/GenBank/DDBJ whole genome shotgun (WGS) entry which is preliminary data.</text>
</comment>
<comment type="catalytic activity">
    <reaction evidence="1">
        <text>AMP + H2O = D-ribose 5-phosphate + adenine</text>
        <dbReference type="Rhea" id="RHEA:20129"/>
        <dbReference type="ChEBI" id="CHEBI:15377"/>
        <dbReference type="ChEBI" id="CHEBI:16708"/>
        <dbReference type="ChEBI" id="CHEBI:78346"/>
        <dbReference type="ChEBI" id="CHEBI:456215"/>
        <dbReference type="EC" id="3.2.2.4"/>
    </reaction>
</comment>
<sequence>MSHISVTVFCGSSVGAEPDYMAAARALGKGLAARGMGLVFGGGNVGLMGELAGAALGAGAHVTGIIPEFLRAREVEFPGLSELIVTDSMHTRKRRMFARADAFVVLPGGLGTLDELIEIITWKQLGRHDKPIILVDILGWAQPVAALLDHVIAAGFARPSARGLIEMVKDVPVALARLEALADYSEPESSVGISAVGSR</sequence>
<proteinExistence type="inferred from homology"/>
<dbReference type="InterPro" id="IPR031100">
    <property type="entry name" value="LOG_fam"/>
</dbReference>
<name>A0ABS9DTG2_9PROT</name>
<accession>A0ABS9DTG2</accession>
<gene>
    <name evidence="4" type="ORF">L2A60_00010</name>
</gene>
<evidence type="ECO:0000256" key="3">
    <source>
        <dbReference type="RuleBase" id="RU363015"/>
    </source>
</evidence>
<dbReference type="CDD" id="cd00882">
    <property type="entry name" value="Ras_like_GTPase"/>
    <property type="match status" value="1"/>
</dbReference>
<evidence type="ECO:0000313" key="5">
    <source>
        <dbReference type="Proteomes" id="UP001521209"/>
    </source>
</evidence>
<dbReference type="Gene3D" id="3.40.50.450">
    <property type="match status" value="1"/>
</dbReference>
<dbReference type="EC" id="3.2.2.n1" evidence="3"/>
<organism evidence="4 5">
    <name type="scientific">Acidiphilium iwatense</name>
    <dbReference type="NCBI Taxonomy" id="768198"/>
    <lineage>
        <taxon>Bacteria</taxon>
        <taxon>Pseudomonadati</taxon>
        <taxon>Pseudomonadota</taxon>
        <taxon>Alphaproteobacteria</taxon>
        <taxon>Acetobacterales</taxon>
        <taxon>Acidocellaceae</taxon>
        <taxon>Acidiphilium</taxon>
    </lineage>
</organism>
<protein>
    <recommendedName>
        <fullName evidence="3">Cytokinin riboside 5'-monophosphate phosphoribohydrolase</fullName>
        <ecNumber evidence="3">3.2.2.n1</ecNumber>
    </recommendedName>
</protein>
<evidence type="ECO:0000256" key="2">
    <source>
        <dbReference type="ARBA" id="ARBA00006763"/>
    </source>
</evidence>
<evidence type="ECO:0000313" key="4">
    <source>
        <dbReference type="EMBL" id="MCF3945070.1"/>
    </source>
</evidence>
<comment type="similarity">
    <text evidence="2 3">Belongs to the LOG family.</text>
</comment>
<dbReference type="Pfam" id="PF03641">
    <property type="entry name" value="Lysine_decarbox"/>
    <property type="match status" value="1"/>
</dbReference>
<dbReference type="NCBIfam" id="TIGR00730">
    <property type="entry name" value="Rossman fold protein, TIGR00730 family"/>
    <property type="match status" value="1"/>
</dbReference>
<dbReference type="RefSeq" id="WP_235702313.1">
    <property type="nucleotide sequence ID" value="NZ_JAKGBZ010000001.1"/>
</dbReference>
<keyword evidence="3" id="KW-0378">Hydrolase</keyword>
<dbReference type="SUPFAM" id="SSF102405">
    <property type="entry name" value="MCP/YpsA-like"/>
    <property type="match status" value="1"/>
</dbReference>
<dbReference type="Proteomes" id="UP001521209">
    <property type="component" value="Unassembled WGS sequence"/>
</dbReference>
<dbReference type="PANTHER" id="PTHR31223:SF70">
    <property type="entry name" value="LOG FAMILY PROTEIN YJL055W"/>
    <property type="match status" value="1"/>
</dbReference>
<keyword evidence="3" id="KW-0203">Cytokinin biosynthesis</keyword>
<keyword evidence="5" id="KW-1185">Reference proteome</keyword>
<dbReference type="InterPro" id="IPR005269">
    <property type="entry name" value="LOG"/>
</dbReference>
<reference evidence="4 5" key="1">
    <citation type="submission" date="2022-01" db="EMBL/GenBank/DDBJ databases">
        <authorList>
            <person name="Won M."/>
            <person name="Kim S.-J."/>
            <person name="Kwon S.-W."/>
        </authorList>
    </citation>
    <scope>NUCLEOTIDE SEQUENCE [LARGE SCALE GENOMIC DNA]</scope>
    <source>
        <strain evidence="4 5">KCTC 23505</strain>
    </source>
</reference>
<dbReference type="PANTHER" id="PTHR31223">
    <property type="entry name" value="LOG FAMILY PROTEIN YJL055W"/>
    <property type="match status" value="1"/>
</dbReference>